<dbReference type="PANTHER" id="PTHR10285">
    <property type="entry name" value="URIDINE KINASE"/>
    <property type="match status" value="1"/>
</dbReference>
<dbReference type="EMBL" id="MVGT01001376">
    <property type="protein sequence ID" value="OVA12519.1"/>
    <property type="molecule type" value="Genomic_DNA"/>
</dbReference>
<dbReference type="Proteomes" id="UP000195402">
    <property type="component" value="Unassembled WGS sequence"/>
</dbReference>
<evidence type="ECO:0000256" key="1">
    <source>
        <dbReference type="SAM" id="Coils"/>
    </source>
</evidence>
<dbReference type="SUPFAM" id="SSF52540">
    <property type="entry name" value="P-loop containing nucleoside triphosphate hydrolases"/>
    <property type="match status" value="1"/>
</dbReference>
<keyword evidence="2" id="KW-0472">Membrane</keyword>
<keyword evidence="2" id="KW-0812">Transmembrane</keyword>
<dbReference type="GO" id="GO:0016301">
    <property type="term" value="F:kinase activity"/>
    <property type="evidence" value="ECO:0007669"/>
    <property type="project" value="UniProtKB-KW"/>
</dbReference>
<dbReference type="InterPro" id="IPR027417">
    <property type="entry name" value="P-loop_NTPase"/>
</dbReference>
<dbReference type="InterPro" id="IPR006083">
    <property type="entry name" value="PRK/URK"/>
</dbReference>
<dbReference type="GO" id="GO:0016462">
    <property type="term" value="F:pyrophosphatase activity"/>
    <property type="evidence" value="ECO:0007669"/>
    <property type="project" value="UniProtKB-ARBA"/>
</dbReference>
<feature type="domain" description="CYTH" evidence="3">
    <location>
        <begin position="245"/>
        <end position="410"/>
    </location>
</feature>
<dbReference type="AlphaFoldDB" id="A0A200QPY2"/>
<dbReference type="GO" id="GO:0005524">
    <property type="term" value="F:ATP binding"/>
    <property type="evidence" value="ECO:0007669"/>
    <property type="project" value="InterPro"/>
</dbReference>
<keyword evidence="5" id="KW-1185">Reference proteome</keyword>
<keyword evidence="4" id="KW-0808">Transferase</keyword>
<reference evidence="4 5" key="1">
    <citation type="journal article" date="2017" name="Mol. Plant">
        <title>The Genome of Medicinal Plant Macleaya cordata Provides New Insights into Benzylisoquinoline Alkaloids Metabolism.</title>
        <authorList>
            <person name="Liu X."/>
            <person name="Liu Y."/>
            <person name="Huang P."/>
            <person name="Ma Y."/>
            <person name="Qing Z."/>
            <person name="Tang Q."/>
            <person name="Cao H."/>
            <person name="Cheng P."/>
            <person name="Zheng Y."/>
            <person name="Yuan Z."/>
            <person name="Zhou Y."/>
            <person name="Liu J."/>
            <person name="Tang Z."/>
            <person name="Zhuo Y."/>
            <person name="Zhang Y."/>
            <person name="Yu L."/>
            <person name="Huang J."/>
            <person name="Yang P."/>
            <person name="Peng Q."/>
            <person name="Zhang J."/>
            <person name="Jiang W."/>
            <person name="Zhang Z."/>
            <person name="Lin K."/>
            <person name="Ro D.K."/>
            <person name="Chen X."/>
            <person name="Xiong X."/>
            <person name="Shang Y."/>
            <person name="Huang S."/>
            <person name="Zeng J."/>
        </authorList>
    </citation>
    <scope>NUCLEOTIDE SEQUENCE [LARGE SCALE GENOMIC DNA]</scope>
    <source>
        <strain evidence="5">cv. BLH2017</strain>
        <tissue evidence="4">Root</tissue>
    </source>
</reference>
<evidence type="ECO:0000313" key="5">
    <source>
        <dbReference type="Proteomes" id="UP000195402"/>
    </source>
</evidence>
<gene>
    <name evidence="4" type="ORF">BVC80_9011g29</name>
</gene>
<dbReference type="CDD" id="cd02028">
    <property type="entry name" value="UMPK_like"/>
    <property type="match status" value="1"/>
</dbReference>
<feature type="transmembrane region" description="Helical" evidence="2">
    <location>
        <begin position="639"/>
        <end position="658"/>
    </location>
</feature>
<dbReference type="SUPFAM" id="SSF55154">
    <property type="entry name" value="CYTH-like phosphatases"/>
    <property type="match status" value="1"/>
</dbReference>
<dbReference type="FunCoup" id="A0A200QPY2">
    <property type="interactions" value="1003"/>
</dbReference>
<protein>
    <submittedName>
        <fullName evidence="4">Uridine kinase</fullName>
    </submittedName>
</protein>
<dbReference type="PROSITE" id="PS51707">
    <property type="entry name" value="CYTH"/>
    <property type="match status" value="1"/>
</dbReference>
<dbReference type="Pfam" id="PF01928">
    <property type="entry name" value="CYTH"/>
    <property type="match status" value="1"/>
</dbReference>
<feature type="coiled-coil region" evidence="1">
    <location>
        <begin position="501"/>
        <end position="528"/>
    </location>
</feature>
<dbReference type="OrthoDB" id="10257085at2759"/>
<evidence type="ECO:0000256" key="2">
    <source>
        <dbReference type="SAM" id="Phobius"/>
    </source>
</evidence>
<keyword evidence="2" id="KW-1133">Transmembrane helix</keyword>
<comment type="caution">
    <text evidence="4">The sequence shown here is derived from an EMBL/GenBank/DDBJ whole genome shotgun (WGS) entry which is preliminary data.</text>
</comment>
<dbReference type="OMA" id="QNDSMAD"/>
<keyword evidence="4" id="KW-0418">Kinase</keyword>
<dbReference type="Gene3D" id="3.40.50.300">
    <property type="entry name" value="P-loop containing nucleotide triphosphate hydrolases"/>
    <property type="match status" value="1"/>
</dbReference>
<keyword evidence="1" id="KW-0175">Coiled coil</keyword>
<organism evidence="4 5">
    <name type="scientific">Macleaya cordata</name>
    <name type="common">Five-seeded plume-poppy</name>
    <name type="synonym">Bocconia cordata</name>
    <dbReference type="NCBI Taxonomy" id="56857"/>
    <lineage>
        <taxon>Eukaryota</taxon>
        <taxon>Viridiplantae</taxon>
        <taxon>Streptophyta</taxon>
        <taxon>Embryophyta</taxon>
        <taxon>Tracheophyta</taxon>
        <taxon>Spermatophyta</taxon>
        <taxon>Magnoliopsida</taxon>
        <taxon>Ranunculales</taxon>
        <taxon>Papaveraceae</taxon>
        <taxon>Papaveroideae</taxon>
        <taxon>Macleaya</taxon>
    </lineage>
</organism>
<evidence type="ECO:0000259" key="3">
    <source>
        <dbReference type="PROSITE" id="PS51707"/>
    </source>
</evidence>
<proteinExistence type="predicted"/>
<dbReference type="InterPro" id="IPR023577">
    <property type="entry name" value="CYTH_domain"/>
</dbReference>
<dbReference type="Pfam" id="PF00485">
    <property type="entry name" value="PRK"/>
    <property type="match status" value="1"/>
</dbReference>
<evidence type="ECO:0000313" key="4">
    <source>
        <dbReference type="EMBL" id="OVA12519.1"/>
    </source>
</evidence>
<sequence>MAQDNSGAESPQRKPGLLRDQVQLVKRKDSDRYEIVPIQDPLSFEKGFFIVIRACQLLAQKNNGIILVGVAGPSGAGKTVFTEKVLSFMPSIAVISMDNYNDSSRIIDGNFDDPRLTDYDTLLKNIHGLKEGKPVEVPIYDFKTSTRTGYRTVEVPSSRIVIIEGIYALSEKLRPLLDLRVSVTGGVHFDLVKRVLRDIQRAGQEPEEIIQQISETVYPMYKAFIEPNLQTAHIKIINKFNPFTGFQNPTYILKSPKILTVDQIKTVFPGEHTEAMEETYDIFLLPPGEDSEACQSYLRMRNRDGKYNLMFEEWVTDSPFIISPRITFEVSVRLLGGLMALGYTIAAILKRSSHVFCDDRVCVKIDWLEQLNRHYVQVQGRDRLYVKSVAEQLGLEGCYVPRTYIEQIQLEKLVNEVMALPDDLKTKLSIDEDLVSSSPKEALSRASADWRNKHLKSGMSHSYSTQGDKNISKLTRLAVGGRRFDGRNQDSPAMLASQGVVTQLSEQISTLNERMDEFTSRMEELNSKLTVRKVSSSQQNLSVPAEACNGSAPTSLFVSGFGNGSTGSLLPNSLSSSQLAKESPLMEEIMLISRGQRQLIHQLDNLSNFVHERLGERAGHGRKNSSSRSGIRIDHFESIGVPLALISLAIGGVGIFLFRGLSSTR</sequence>
<dbReference type="InParanoid" id="A0A200QPY2"/>
<dbReference type="STRING" id="56857.A0A200QPY2"/>
<name>A0A200QPY2_MACCD</name>
<accession>A0A200QPY2</accession>
<dbReference type="PRINTS" id="PR00988">
    <property type="entry name" value="URIDINKINASE"/>
</dbReference>
<dbReference type="InterPro" id="IPR033469">
    <property type="entry name" value="CYTH-like_dom_sf"/>
</dbReference>